<dbReference type="EMBL" id="JBHSRS010000083">
    <property type="protein sequence ID" value="MFC6283409.1"/>
    <property type="molecule type" value="Genomic_DNA"/>
</dbReference>
<dbReference type="InterPro" id="IPR005546">
    <property type="entry name" value="Autotransporte_beta"/>
</dbReference>
<organism evidence="3 4">
    <name type="scientific">Polaromonas aquatica</name>
    <dbReference type="NCBI Taxonomy" id="332657"/>
    <lineage>
        <taxon>Bacteria</taxon>
        <taxon>Pseudomonadati</taxon>
        <taxon>Pseudomonadota</taxon>
        <taxon>Betaproteobacteria</taxon>
        <taxon>Burkholderiales</taxon>
        <taxon>Comamonadaceae</taxon>
        <taxon>Polaromonas</taxon>
    </lineage>
</organism>
<keyword evidence="4" id="KW-1185">Reference proteome</keyword>
<evidence type="ECO:0000313" key="3">
    <source>
        <dbReference type="EMBL" id="MFC6283409.1"/>
    </source>
</evidence>
<reference evidence="4" key="1">
    <citation type="journal article" date="2019" name="Int. J. Syst. Evol. Microbiol.">
        <title>The Global Catalogue of Microorganisms (GCM) 10K type strain sequencing project: providing services to taxonomists for standard genome sequencing and annotation.</title>
        <authorList>
            <consortium name="The Broad Institute Genomics Platform"/>
            <consortium name="The Broad Institute Genome Sequencing Center for Infectious Disease"/>
            <person name="Wu L."/>
            <person name="Ma J."/>
        </authorList>
    </citation>
    <scope>NUCLEOTIDE SEQUENCE [LARGE SCALE GENOMIC DNA]</scope>
    <source>
        <strain evidence="4">CCUG 39402</strain>
    </source>
</reference>
<dbReference type="SUPFAM" id="SSF55486">
    <property type="entry name" value="Metalloproteases ('zincins'), catalytic domain"/>
    <property type="match status" value="1"/>
</dbReference>
<dbReference type="InterPro" id="IPR036709">
    <property type="entry name" value="Autotransporte_beta_dom_sf"/>
</dbReference>
<evidence type="ECO:0000259" key="2">
    <source>
        <dbReference type="PROSITE" id="PS51208"/>
    </source>
</evidence>
<dbReference type="Gene3D" id="2.40.128.130">
    <property type="entry name" value="Autotransporter beta-domain"/>
    <property type="match status" value="1"/>
</dbReference>
<feature type="chain" id="PRO_5046792904" evidence="1">
    <location>
        <begin position="24"/>
        <end position="1107"/>
    </location>
</feature>
<dbReference type="Proteomes" id="UP001596270">
    <property type="component" value="Unassembled WGS sequence"/>
</dbReference>
<proteinExistence type="predicted"/>
<dbReference type="SUPFAM" id="SSF103515">
    <property type="entry name" value="Autotransporter"/>
    <property type="match status" value="1"/>
</dbReference>
<name>A0ABW1U2D3_9BURK</name>
<feature type="domain" description="Autotransporter" evidence="2">
    <location>
        <begin position="819"/>
        <end position="1107"/>
    </location>
</feature>
<dbReference type="Pfam" id="PF03797">
    <property type="entry name" value="Autotransporter"/>
    <property type="match status" value="1"/>
</dbReference>
<dbReference type="PROSITE" id="PS51208">
    <property type="entry name" value="AUTOTRANSPORTER"/>
    <property type="match status" value="1"/>
</dbReference>
<gene>
    <name evidence="3" type="ORF">ACFQND_19455</name>
</gene>
<dbReference type="RefSeq" id="WP_371438035.1">
    <property type="nucleotide sequence ID" value="NZ_JBHSRS010000083.1"/>
</dbReference>
<protein>
    <submittedName>
        <fullName evidence="3">Autotransporter domain-containing protein</fullName>
    </submittedName>
</protein>
<keyword evidence="1" id="KW-0732">Signal</keyword>
<evidence type="ECO:0000313" key="4">
    <source>
        <dbReference type="Proteomes" id="UP001596270"/>
    </source>
</evidence>
<comment type="caution">
    <text evidence="3">The sequence shown here is derived from an EMBL/GenBank/DDBJ whole genome shotgun (WGS) entry which is preliminary data.</text>
</comment>
<dbReference type="SMART" id="SM00869">
    <property type="entry name" value="Autotransporter"/>
    <property type="match status" value="1"/>
</dbReference>
<sequence>MSTFSLSAVALALLSLASTSAGAVETYEIYDPKGVPFIRARFFGVGDGPYTDNNGVPVGSTWNLSPLQKEQTLAGLRYWAQIINATPGQAPAIINIGTESVVNAHAYSPLVYNSPNSPTQVQAALQDLPPGALTYGAHGEIGIGLIPFSNTPYIPSQLPLTYNADLTTVIVHEVAHALGITSTVRDFSTTPGVYSPFFGSQISAWAAHLRDDNGKAAGTQQLIYCTGCENPTFDNNIFDVRRDKAYFAGDHVSQVLAGSMPGVPVRMLDDFGRVDPNYMSHIELKNSLMSHQTYRNYTGFMEAELAILQDLGYQIDRRNFFGSSIYGSGLSVLNDNPYFGRNADGTAYIANTYNTATMGLGLHVYGSFNSVTQRADLLSLGAGGGGIRVDGEGNTVTILPGTRVYADGDYARGVMFAYGKDHNFVQRGDVQALGNYGIAASFDFGSNSMGNDSNYRGSYIHFHNGTPARILDEINGPLVGTFDLTGRLAGKYASIYMSDNGYVSQINVMRGASLSGNILSAYSQVDPLGAQRLTKLTFGLRPDANGRSTNQPDSGFALRYDGNIVGINNLSLQLRGGTTQINGSHAVYDVNVEAGATLSGSSRYQLNPAGLFTNSGTLASQPLGGIAVDGNYVQTPTGRLQVALNSTGEISPLAVTGNATLAGMLSLAPQRGWYANGYSLTSDKWLSAGSITGAFAGVSAVLASPSLSATATALGGSTYQVTVTRAANAYARYGADGNGQRVGTALDQIANGASTGLQPLIAALDFSAADGSAVTSALNQLSPSAYGAMFTAGLLRERQITDAVAAAIGGTAPGGDAMASRKDWRAFAMPFGSGYWRNRNGDQVGSSGNTYGLVFGAERIANAESAWTIGAHGALSGQSTHFGSQAFGSGKTTAFDAGVHARYVPDRHAGPHAFALARVGLEDGRVDRTIAVNGYSATPRGAWTGLSAAASIGGGWRWKLANASSIGPIAALDYTALQRPDLTETGADGARLQVDSNNFQSLRARLGGEVRFELPTTDGNTLTARLQSTWNRELKNGAITQAASFAEHPSAKFSTQSDIASRDSLGLQAGLSYRVGARMSVEIAMSGNLYRGGDSDIAGTVSATWRF</sequence>
<feature type="signal peptide" evidence="1">
    <location>
        <begin position="1"/>
        <end position="23"/>
    </location>
</feature>
<evidence type="ECO:0000256" key="1">
    <source>
        <dbReference type="SAM" id="SignalP"/>
    </source>
</evidence>
<accession>A0ABW1U2D3</accession>